<dbReference type="SMART" id="SM01022">
    <property type="entry name" value="ASCH"/>
    <property type="match status" value="1"/>
</dbReference>
<evidence type="ECO:0000259" key="2">
    <source>
        <dbReference type="SMART" id="SM01022"/>
    </source>
</evidence>
<dbReference type="SUPFAM" id="SSF88697">
    <property type="entry name" value="PUA domain-like"/>
    <property type="match status" value="1"/>
</dbReference>
<dbReference type="PANTHER" id="PTHR12963">
    <property type="entry name" value="THYROID RECEPTOR INTERACTING PROTEIN RELATED"/>
    <property type="match status" value="1"/>
</dbReference>
<dbReference type="InterPro" id="IPR039128">
    <property type="entry name" value="TRIP4-like"/>
</dbReference>
<feature type="region of interest" description="Disordered" evidence="1">
    <location>
        <begin position="82"/>
        <end position="141"/>
    </location>
</feature>
<dbReference type="Pfam" id="PF04266">
    <property type="entry name" value="ASCH"/>
    <property type="match status" value="1"/>
</dbReference>
<dbReference type="InterPro" id="IPR007374">
    <property type="entry name" value="ASCH_domain"/>
</dbReference>
<dbReference type="OrthoDB" id="338816at2759"/>
<feature type="compositionally biased region" description="Polar residues" evidence="1">
    <location>
        <begin position="376"/>
        <end position="394"/>
    </location>
</feature>
<evidence type="ECO:0000313" key="3">
    <source>
        <dbReference type="EMBL" id="KAG5485736.1"/>
    </source>
</evidence>
<name>A0A836KSX5_9TRYP</name>
<organism evidence="3 4">
    <name type="scientific">Leishmania martiniquensis</name>
    <dbReference type="NCBI Taxonomy" id="1580590"/>
    <lineage>
        <taxon>Eukaryota</taxon>
        <taxon>Discoba</taxon>
        <taxon>Euglenozoa</taxon>
        <taxon>Kinetoplastea</taxon>
        <taxon>Metakinetoplastina</taxon>
        <taxon>Trypanosomatida</taxon>
        <taxon>Trypanosomatidae</taxon>
        <taxon>Leishmaniinae</taxon>
        <taxon>Leishmania</taxon>
    </lineage>
</organism>
<dbReference type="AlphaFoldDB" id="A0A836KSX5"/>
<sequence>MPAKRWARPVEKGASGENAYSVGELLQFICDEIRSNNCLGLSEEELTGMARELLHVNTRAEVREWAKTLMLSDAFAVEVTKRREQSDPAFKSEGVSDASPSSSAPTARGAGGTLDATRRGPAASKRGKRGTKLDQLPKTGLASETLKPGRFECGCFSTVHNLRGSCANCGRIICEQEADDLCYGCGMDPSRCIAYEISVQEGKLCEAAQRRNQDDYTAAVQRRDRLLEYAQNRAKRTAVIDDQTATLFSPQSAWMSPGERRAAERSAAEVERQRNIQLMHRQRGAYQVHKEFVSQSLMLGARKENYGEAEVRESTTVASAEDEEADEADEVAVPSGAEPLPSLLQKIWYSPDGSRVESVPSGKKERNGGDHGSNAVDVNTSLQQGSSMSLTSRPGQRRFDDVSRRVQQSYFEDDVEVFVEEAEAVKKEKSKIVAALHPLSVEEQDAAIEDGTEASAASSSQPLMKLSSETVPSRFAVTTLMRNTDDGICLSMHQPWASLLVAGIKRHEGRVWGTTYRGRVWIHAAASQPVNVEEVEAHYSKFAAPGQAFPRHYPTKVLLGYVYITECLDREAYETAFKPEERQEDSPYSFICVEPKALFFPLPMNGKHKLFVLEHRVHVAARKQLSEVD</sequence>
<reference evidence="4" key="2">
    <citation type="journal article" date="2021" name="Sci. Data">
        <title>Chromosome-scale genome sequencing, assembly and annotation of six genomes from subfamily Leishmaniinae.</title>
        <authorList>
            <person name="Almutairi H."/>
            <person name="Urbaniak M.D."/>
            <person name="Bates M.D."/>
            <person name="Jariyapan N."/>
            <person name="Kwakye-Nuako G."/>
            <person name="Thomaz Soccol V."/>
            <person name="Al-Salem W.S."/>
            <person name="Dillon R.J."/>
            <person name="Bates P.A."/>
            <person name="Gatherer D."/>
        </authorList>
    </citation>
    <scope>NUCLEOTIDE SEQUENCE [LARGE SCALE GENOMIC DNA]</scope>
</reference>
<feature type="domain" description="ASCH" evidence="2">
    <location>
        <begin position="490"/>
        <end position="599"/>
    </location>
</feature>
<dbReference type="Gene3D" id="2.30.130.30">
    <property type="entry name" value="Hypothetical protein"/>
    <property type="match status" value="1"/>
</dbReference>
<keyword evidence="4" id="KW-1185">Reference proteome</keyword>
<dbReference type="RefSeq" id="XP_067180889.1">
    <property type="nucleotide sequence ID" value="XM_067324532.1"/>
</dbReference>
<feature type="region of interest" description="Disordered" evidence="1">
    <location>
        <begin position="306"/>
        <end position="336"/>
    </location>
</feature>
<feature type="compositionally biased region" description="Acidic residues" evidence="1">
    <location>
        <begin position="320"/>
        <end position="330"/>
    </location>
</feature>
<dbReference type="PANTHER" id="PTHR12963:SF4">
    <property type="entry name" value="ACTIVATING SIGNAL COINTEGRATOR 1"/>
    <property type="match status" value="1"/>
</dbReference>
<feature type="region of interest" description="Disordered" evidence="1">
    <location>
        <begin position="351"/>
        <end position="399"/>
    </location>
</feature>
<dbReference type="GeneID" id="92517044"/>
<accession>A0A836KSX5</accession>
<gene>
    <name evidence="3" type="ORF">LSCM1_07147</name>
</gene>
<dbReference type="KEGG" id="lmat:92517044"/>
<dbReference type="InterPro" id="IPR015947">
    <property type="entry name" value="PUA-like_sf"/>
</dbReference>
<evidence type="ECO:0000313" key="4">
    <source>
        <dbReference type="Proteomes" id="UP000673552"/>
    </source>
</evidence>
<protein>
    <recommendedName>
        <fullName evidence="2">ASCH domain-containing protein</fullName>
    </recommendedName>
</protein>
<proteinExistence type="predicted"/>
<feature type="compositionally biased region" description="Low complexity" evidence="1">
    <location>
        <begin position="92"/>
        <end position="108"/>
    </location>
</feature>
<dbReference type="FunFam" id="2.30.130.30:FF:000006">
    <property type="entry name" value="Putative_zinc_finger_motif_-_C2HC5-type /ASCH_domain_containing_protein_-_putative"/>
    <property type="match status" value="1"/>
</dbReference>
<dbReference type="Proteomes" id="UP000673552">
    <property type="component" value="Unassembled WGS sequence"/>
</dbReference>
<dbReference type="CDD" id="cd06554">
    <property type="entry name" value="ASCH_ASC-1_like"/>
    <property type="match status" value="1"/>
</dbReference>
<comment type="caution">
    <text evidence="3">The sequence shown here is derived from an EMBL/GenBank/DDBJ whole genome shotgun (WGS) entry which is preliminary data.</text>
</comment>
<evidence type="ECO:0000256" key="1">
    <source>
        <dbReference type="SAM" id="MobiDB-lite"/>
    </source>
</evidence>
<dbReference type="EMBL" id="JAFEUZ010000008">
    <property type="protein sequence ID" value="KAG5485736.1"/>
    <property type="molecule type" value="Genomic_DNA"/>
</dbReference>
<reference evidence="4" key="1">
    <citation type="journal article" date="2021" name="Microbiol. Resour. Announc.">
        <title>LGAAP: Leishmaniinae Genome Assembly and Annotation Pipeline.</title>
        <authorList>
            <person name="Almutairi H."/>
            <person name="Urbaniak M.D."/>
            <person name="Bates M.D."/>
            <person name="Jariyapan N."/>
            <person name="Kwakye-Nuako G."/>
            <person name="Thomaz-Soccol V."/>
            <person name="Al-Salem W.S."/>
            <person name="Dillon R.J."/>
            <person name="Bates P.A."/>
            <person name="Gatherer D."/>
        </authorList>
    </citation>
    <scope>NUCLEOTIDE SEQUENCE [LARGE SCALE GENOMIC DNA]</scope>
</reference>